<evidence type="ECO:0000313" key="4">
    <source>
        <dbReference type="EMBL" id="MBW8183788.1"/>
    </source>
</evidence>
<comment type="similarity">
    <text evidence="1 2">Belongs to the pirin family.</text>
</comment>
<feature type="domain" description="Pirin N-terminal" evidence="3">
    <location>
        <begin position="61"/>
        <end position="127"/>
    </location>
</feature>
<dbReference type="InterPro" id="IPR011051">
    <property type="entry name" value="RmlC_Cupin_sf"/>
</dbReference>
<dbReference type="PANTHER" id="PTHR43212">
    <property type="entry name" value="QUERCETIN 2,3-DIOXYGENASE"/>
    <property type="match status" value="1"/>
</dbReference>
<dbReference type="RefSeq" id="WP_220109370.1">
    <property type="nucleotide sequence ID" value="NZ_JAHZST010000005.1"/>
</dbReference>
<dbReference type="Pfam" id="PF02678">
    <property type="entry name" value="Pirin"/>
    <property type="match status" value="1"/>
</dbReference>
<dbReference type="Gene3D" id="2.60.120.10">
    <property type="entry name" value="Jelly Rolls"/>
    <property type="match status" value="1"/>
</dbReference>
<comment type="caution">
    <text evidence="4">The sequence shown here is derived from an EMBL/GenBank/DDBJ whole genome shotgun (WGS) entry which is preliminary data.</text>
</comment>
<proteinExistence type="inferred from homology"/>
<sequence length="228" mass="24765">MDCQALRIIHRENLPVGGFAGIVETRMVMNPDIWAEAAQNNEISHGLGDFIYLASGYFKPNEGVPIHPHNDVDIVSVILSGSVGHKGSLGDGTVIEGPGVQVQRAGTGMRHSEFSLSQRKAEIIQVWFRPPEQKLTPKYQNFELKRGKLTTVLGGENDESFNSNMLCRVGFVSPSQTIECDTSFVAMIIKGTAEANGIALKEGDLFEGEELMLSSNEGFGLILITGSE</sequence>
<dbReference type="InterPro" id="IPR012093">
    <property type="entry name" value="Pirin"/>
</dbReference>
<evidence type="ECO:0000256" key="1">
    <source>
        <dbReference type="ARBA" id="ARBA00008416"/>
    </source>
</evidence>
<dbReference type="Proteomes" id="UP001195963">
    <property type="component" value="Unassembled WGS sequence"/>
</dbReference>
<gene>
    <name evidence="4" type="ORF">K0625_08900</name>
</gene>
<organism evidence="4 5">
    <name type="scientific">Shewanella nanhaiensis</name>
    <dbReference type="NCBI Taxonomy" id="2864872"/>
    <lineage>
        <taxon>Bacteria</taxon>
        <taxon>Pseudomonadati</taxon>
        <taxon>Pseudomonadota</taxon>
        <taxon>Gammaproteobacteria</taxon>
        <taxon>Alteromonadales</taxon>
        <taxon>Shewanellaceae</taxon>
        <taxon>Shewanella</taxon>
    </lineage>
</organism>
<name>A0ABS7E258_9GAMM</name>
<evidence type="ECO:0000259" key="3">
    <source>
        <dbReference type="Pfam" id="PF02678"/>
    </source>
</evidence>
<evidence type="ECO:0000256" key="2">
    <source>
        <dbReference type="RuleBase" id="RU003457"/>
    </source>
</evidence>
<reference evidence="4 5" key="1">
    <citation type="submission" date="2021-07" db="EMBL/GenBank/DDBJ databases">
        <title>Shewanella sp. nov, isolated from SCS.</title>
        <authorList>
            <person name="Cao W.R."/>
        </authorList>
    </citation>
    <scope>NUCLEOTIDE SEQUENCE [LARGE SCALE GENOMIC DNA]</scope>
    <source>
        <strain evidence="4 5">NR704-98</strain>
    </source>
</reference>
<evidence type="ECO:0000313" key="5">
    <source>
        <dbReference type="Proteomes" id="UP001195963"/>
    </source>
</evidence>
<keyword evidence="5" id="KW-1185">Reference proteome</keyword>
<dbReference type="PANTHER" id="PTHR43212:SF3">
    <property type="entry name" value="QUERCETIN 2,3-DIOXYGENASE"/>
    <property type="match status" value="1"/>
</dbReference>
<dbReference type="SUPFAM" id="SSF51182">
    <property type="entry name" value="RmlC-like cupins"/>
    <property type="match status" value="1"/>
</dbReference>
<dbReference type="InterPro" id="IPR003829">
    <property type="entry name" value="Pirin_N_dom"/>
</dbReference>
<accession>A0ABS7E258</accession>
<dbReference type="InterPro" id="IPR014710">
    <property type="entry name" value="RmlC-like_jellyroll"/>
</dbReference>
<dbReference type="EMBL" id="JAHZST010000005">
    <property type="protein sequence ID" value="MBW8183788.1"/>
    <property type="molecule type" value="Genomic_DNA"/>
</dbReference>
<protein>
    <submittedName>
        <fullName evidence="4">Pirin family protein</fullName>
    </submittedName>
</protein>